<keyword evidence="1" id="KW-0732">Signal</keyword>
<dbReference type="OrthoDB" id="4132046at2759"/>
<name>A0A6A5ZLD4_9PLEO</name>
<proteinExistence type="predicted"/>
<evidence type="ECO:0008006" key="4">
    <source>
        <dbReference type="Google" id="ProtNLM"/>
    </source>
</evidence>
<accession>A0A6A5ZLD4</accession>
<organism evidence="2 3">
    <name type="scientific">Lophiotrema nucula</name>
    <dbReference type="NCBI Taxonomy" id="690887"/>
    <lineage>
        <taxon>Eukaryota</taxon>
        <taxon>Fungi</taxon>
        <taxon>Dikarya</taxon>
        <taxon>Ascomycota</taxon>
        <taxon>Pezizomycotina</taxon>
        <taxon>Dothideomycetes</taxon>
        <taxon>Pleosporomycetidae</taxon>
        <taxon>Pleosporales</taxon>
        <taxon>Lophiotremataceae</taxon>
        <taxon>Lophiotrema</taxon>
    </lineage>
</organism>
<evidence type="ECO:0000313" key="2">
    <source>
        <dbReference type="EMBL" id="KAF2119268.1"/>
    </source>
</evidence>
<evidence type="ECO:0000313" key="3">
    <source>
        <dbReference type="Proteomes" id="UP000799770"/>
    </source>
</evidence>
<protein>
    <recommendedName>
        <fullName evidence="4">Ubiquitin 3 binding protein But2 C-terminal domain-containing protein</fullName>
    </recommendedName>
</protein>
<feature type="chain" id="PRO_5025543701" description="Ubiquitin 3 binding protein But2 C-terminal domain-containing protein" evidence="1">
    <location>
        <begin position="19"/>
        <end position="240"/>
    </location>
</feature>
<evidence type="ECO:0000256" key="1">
    <source>
        <dbReference type="SAM" id="SignalP"/>
    </source>
</evidence>
<feature type="signal peptide" evidence="1">
    <location>
        <begin position="1"/>
        <end position="18"/>
    </location>
</feature>
<reference evidence="2" key="1">
    <citation type="journal article" date="2020" name="Stud. Mycol.">
        <title>101 Dothideomycetes genomes: a test case for predicting lifestyles and emergence of pathogens.</title>
        <authorList>
            <person name="Haridas S."/>
            <person name="Albert R."/>
            <person name="Binder M."/>
            <person name="Bloem J."/>
            <person name="Labutti K."/>
            <person name="Salamov A."/>
            <person name="Andreopoulos B."/>
            <person name="Baker S."/>
            <person name="Barry K."/>
            <person name="Bills G."/>
            <person name="Bluhm B."/>
            <person name="Cannon C."/>
            <person name="Castanera R."/>
            <person name="Culley D."/>
            <person name="Daum C."/>
            <person name="Ezra D."/>
            <person name="Gonzalez J."/>
            <person name="Henrissat B."/>
            <person name="Kuo A."/>
            <person name="Liang C."/>
            <person name="Lipzen A."/>
            <person name="Lutzoni F."/>
            <person name="Magnuson J."/>
            <person name="Mondo S."/>
            <person name="Nolan M."/>
            <person name="Ohm R."/>
            <person name="Pangilinan J."/>
            <person name="Park H.-J."/>
            <person name="Ramirez L."/>
            <person name="Alfaro M."/>
            <person name="Sun H."/>
            <person name="Tritt A."/>
            <person name="Yoshinaga Y."/>
            <person name="Zwiers L.-H."/>
            <person name="Turgeon B."/>
            <person name="Goodwin S."/>
            <person name="Spatafora J."/>
            <person name="Crous P."/>
            <person name="Grigoriev I."/>
        </authorList>
    </citation>
    <scope>NUCLEOTIDE SEQUENCE</scope>
    <source>
        <strain evidence="2">CBS 627.86</strain>
    </source>
</reference>
<keyword evidence="3" id="KW-1185">Reference proteome</keyword>
<sequence>MQYSSALLALFAATGAFAAPTYKGADNTIRVILQDQATETGSQTTLKSGVRDIKTPSTSGPFSTIELKVGADVPNRDEYRCAIWDEAGKPIVATRGANVDITFSDAGKGEWTFRKASKVASIICDPTFKKIDPKENQITVILQDQRTELGTQTTFTAGARQELTPSSPGPYETVEIKVGSVVDPAQRCQVNDKHGKPIVAVRGKNTDTTFSDAKKGEWTFKHRQEVSSIICDPTFVAKPQ</sequence>
<dbReference type="Proteomes" id="UP000799770">
    <property type="component" value="Unassembled WGS sequence"/>
</dbReference>
<dbReference type="EMBL" id="ML977315">
    <property type="protein sequence ID" value="KAF2119268.1"/>
    <property type="molecule type" value="Genomic_DNA"/>
</dbReference>
<gene>
    <name evidence="2" type="ORF">BDV96DRAFT_596012</name>
</gene>
<dbReference type="AlphaFoldDB" id="A0A6A5ZLD4"/>